<protein>
    <recommendedName>
        <fullName evidence="4">Antitoxin</fullName>
    </recommendedName>
</protein>
<evidence type="ECO:0000256" key="1">
    <source>
        <dbReference type="SAM" id="MobiDB-lite"/>
    </source>
</evidence>
<dbReference type="InParanoid" id="A0A423PKH8"/>
<feature type="region of interest" description="Disordered" evidence="1">
    <location>
        <begin position="64"/>
        <end position="90"/>
    </location>
</feature>
<name>A0A423PKH8_9GAMM</name>
<comment type="caution">
    <text evidence="2">The sequence shown here is derived from an EMBL/GenBank/DDBJ whole genome shotgun (WGS) entry which is preliminary data.</text>
</comment>
<dbReference type="SUPFAM" id="SSF47598">
    <property type="entry name" value="Ribbon-helix-helix"/>
    <property type="match status" value="1"/>
</dbReference>
<sequence>MSEAMQNLSIELPDDLHQMLASQAAERGLSVEAFVLYRLRHIDDHRCAPAQVVPGSMQEMLLSRPWQGRRDKADIDAQMTQERRDWSDNP</sequence>
<dbReference type="EMBL" id="AYKG01000039">
    <property type="protein sequence ID" value="ROO26061.1"/>
    <property type="molecule type" value="Genomic_DNA"/>
</dbReference>
<dbReference type="InterPro" id="IPR010985">
    <property type="entry name" value="Ribbon_hlx_hlx"/>
</dbReference>
<proteinExistence type="predicted"/>
<dbReference type="RefSeq" id="WP_123658831.1">
    <property type="nucleotide sequence ID" value="NZ_AYKG01000039.1"/>
</dbReference>
<keyword evidence="3" id="KW-1185">Reference proteome</keyword>
<dbReference type="GO" id="GO:0006355">
    <property type="term" value="P:regulation of DNA-templated transcription"/>
    <property type="evidence" value="ECO:0007669"/>
    <property type="project" value="InterPro"/>
</dbReference>
<accession>A0A423PKH8</accession>
<evidence type="ECO:0000313" key="3">
    <source>
        <dbReference type="Proteomes" id="UP000285310"/>
    </source>
</evidence>
<evidence type="ECO:0000313" key="2">
    <source>
        <dbReference type="EMBL" id="ROO26061.1"/>
    </source>
</evidence>
<reference evidence="2 3" key="1">
    <citation type="submission" date="2013-10" db="EMBL/GenBank/DDBJ databases">
        <title>Salinisphaera japonica YTM-1 Genome Sequencing.</title>
        <authorList>
            <person name="Lai Q."/>
            <person name="Li C."/>
            <person name="Shao Z."/>
        </authorList>
    </citation>
    <scope>NUCLEOTIDE SEQUENCE [LARGE SCALE GENOMIC DNA]</scope>
    <source>
        <strain evidence="2 3">YTM-1</strain>
    </source>
</reference>
<dbReference type="Proteomes" id="UP000285310">
    <property type="component" value="Unassembled WGS sequence"/>
</dbReference>
<dbReference type="AlphaFoldDB" id="A0A423PKH8"/>
<evidence type="ECO:0008006" key="4">
    <source>
        <dbReference type="Google" id="ProtNLM"/>
    </source>
</evidence>
<feature type="compositionally biased region" description="Basic and acidic residues" evidence="1">
    <location>
        <begin position="68"/>
        <end position="90"/>
    </location>
</feature>
<gene>
    <name evidence="2" type="ORF">SAJA_11770</name>
</gene>
<organism evidence="2 3">
    <name type="scientific">Salinisphaera japonica YTM-1</name>
    <dbReference type="NCBI Taxonomy" id="1209778"/>
    <lineage>
        <taxon>Bacteria</taxon>
        <taxon>Pseudomonadati</taxon>
        <taxon>Pseudomonadota</taxon>
        <taxon>Gammaproteobacteria</taxon>
        <taxon>Salinisphaerales</taxon>
        <taxon>Salinisphaeraceae</taxon>
        <taxon>Salinisphaera</taxon>
    </lineage>
</organism>